<dbReference type="Proteomes" id="UP000196138">
    <property type="component" value="Chromosome"/>
</dbReference>
<name>A0A1Y0EMD6_9BURK</name>
<evidence type="ECO:0000313" key="9">
    <source>
        <dbReference type="Proteomes" id="UP000196138"/>
    </source>
</evidence>
<comment type="similarity">
    <text evidence="1">Belongs to the sigma-70 factor family. ECF subfamily.</text>
</comment>
<dbReference type="CDD" id="cd06171">
    <property type="entry name" value="Sigma70_r4"/>
    <property type="match status" value="1"/>
</dbReference>
<dbReference type="AlphaFoldDB" id="A0A1Y0EMD6"/>
<dbReference type="GO" id="GO:0016987">
    <property type="term" value="F:sigma factor activity"/>
    <property type="evidence" value="ECO:0007669"/>
    <property type="project" value="UniProtKB-KW"/>
</dbReference>
<dbReference type="OrthoDB" id="9784272at2"/>
<dbReference type="PANTHER" id="PTHR43133">
    <property type="entry name" value="RNA POLYMERASE ECF-TYPE SIGMA FACTO"/>
    <property type="match status" value="1"/>
</dbReference>
<keyword evidence="5" id="KW-0804">Transcription</keyword>
<dbReference type="InterPro" id="IPR013325">
    <property type="entry name" value="RNA_pol_sigma_r2"/>
</dbReference>
<dbReference type="Pfam" id="PF04542">
    <property type="entry name" value="Sigma70_r2"/>
    <property type="match status" value="1"/>
</dbReference>
<evidence type="ECO:0000313" key="8">
    <source>
        <dbReference type="EMBL" id="ARU04558.1"/>
    </source>
</evidence>
<evidence type="ECO:0000256" key="1">
    <source>
        <dbReference type="ARBA" id="ARBA00010641"/>
    </source>
</evidence>
<dbReference type="NCBIfam" id="TIGR02937">
    <property type="entry name" value="sigma70-ECF"/>
    <property type="match status" value="1"/>
</dbReference>
<proteinExistence type="inferred from homology"/>
<dbReference type="NCBIfam" id="NF009166">
    <property type="entry name" value="PRK12513.1"/>
    <property type="match status" value="1"/>
</dbReference>
<gene>
    <name evidence="8" type="ORF">CCO03_07590</name>
</gene>
<organism evidence="8 9">
    <name type="scientific">Comamonas serinivorans</name>
    <dbReference type="NCBI Taxonomy" id="1082851"/>
    <lineage>
        <taxon>Bacteria</taxon>
        <taxon>Pseudomonadati</taxon>
        <taxon>Pseudomonadota</taxon>
        <taxon>Betaproteobacteria</taxon>
        <taxon>Burkholderiales</taxon>
        <taxon>Comamonadaceae</taxon>
        <taxon>Comamonas</taxon>
    </lineage>
</organism>
<dbReference type="SUPFAM" id="SSF88946">
    <property type="entry name" value="Sigma2 domain of RNA polymerase sigma factors"/>
    <property type="match status" value="1"/>
</dbReference>
<evidence type="ECO:0000256" key="4">
    <source>
        <dbReference type="ARBA" id="ARBA00023125"/>
    </source>
</evidence>
<dbReference type="Gene3D" id="1.10.1740.10">
    <property type="match status" value="1"/>
</dbReference>
<dbReference type="Gene3D" id="1.10.10.10">
    <property type="entry name" value="Winged helix-like DNA-binding domain superfamily/Winged helix DNA-binding domain"/>
    <property type="match status" value="1"/>
</dbReference>
<dbReference type="InterPro" id="IPR013249">
    <property type="entry name" value="RNA_pol_sigma70_r4_t2"/>
</dbReference>
<keyword evidence="3" id="KW-0731">Sigma factor</keyword>
<evidence type="ECO:0000256" key="5">
    <source>
        <dbReference type="ARBA" id="ARBA00023163"/>
    </source>
</evidence>
<reference evidence="8 9" key="1">
    <citation type="submission" date="2017-05" db="EMBL/GenBank/DDBJ databases">
        <authorList>
            <person name="Song R."/>
            <person name="Chenine A.L."/>
            <person name="Ruprecht R.M."/>
        </authorList>
    </citation>
    <scope>NUCLEOTIDE SEQUENCE [LARGE SCALE GENOMIC DNA]</scope>
    <source>
        <strain evidence="8 9">DSM 26136</strain>
    </source>
</reference>
<dbReference type="InterPro" id="IPR039425">
    <property type="entry name" value="RNA_pol_sigma-70-like"/>
</dbReference>
<evidence type="ECO:0000259" key="7">
    <source>
        <dbReference type="Pfam" id="PF08281"/>
    </source>
</evidence>
<feature type="domain" description="RNA polymerase sigma-70 region 2" evidence="6">
    <location>
        <begin position="32"/>
        <end position="98"/>
    </location>
</feature>
<dbReference type="KEGG" id="cser:CCO03_07590"/>
<dbReference type="InterPro" id="IPR036388">
    <property type="entry name" value="WH-like_DNA-bd_sf"/>
</dbReference>
<keyword evidence="4" id="KW-0238">DNA-binding</keyword>
<dbReference type="SUPFAM" id="SSF88659">
    <property type="entry name" value="Sigma3 and sigma4 domains of RNA polymerase sigma factors"/>
    <property type="match status" value="1"/>
</dbReference>
<sequence>MRAMSLPAAPPSDEALMLAYAQHGDLRAFETLYERLALPMWRYVLRSVGDRAMADDIAQDTWFNVVRAAASYQPTARFKTWLFTLAHNRLVDHLRAKRPQVSLSADTDEGLALANTLAVDSGFGPLQQVAHRQQAQALLDALAELPELQREAFLMQAEAGLSLAEIAEATGTSTETVKSRLRYARQKLRQSLEALA</sequence>
<protein>
    <submittedName>
        <fullName evidence="8">RNA polymerase subunit sigma-24</fullName>
    </submittedName>
</protein>
<dbReference type="Pfam" id="PF08281">
    <property type="entry name" value="Sigma70_r4_2"/>
    <property type="match status" value="1"/>
</dbReference>
<feature type="domain" description="RNA polymerase sigma factor 70 region 4 type 2" evidence="7">
    <location>
        <begin position="136"/>
        <end position="188"/>
    </location>
</feature>
<keyword evidence="9" id="KW-1185">Reference proteome</keyword>
<evidence type="ECO:0000256" key="3">
    <source>
        <dbReference type="ARBA" id="ARBA00023082"/>
    </source>
</evidence>
<keyword evidence="2" id="KW-0805">Transcription regulation</keyword>
<dbReference type="InterPro" id="IPR013324">
    <property type="entry name" value="RNA_pol_sigma_r3/r4-like"/>
</dbReference>
<accession>A0A1Y0EMD6</accession>
<dbReference type="PANTHER" id="PTHR43133:SF8">
    <property type="entry name" value="RNA POLYMERASE SIGMA FACTOR HI_1459-RELATED"/>
    <property type="match status" value="1"/>
</dbReference>
<dbReference type="GO" id="GO:0003677">
    <property type="term" value="F:DNA binding"/>
    <property type="evidence" value="ECO:0007669"/>
    <property type="project" value="UniProtKB-KW"/>
</dbReference>
<evidence type="ECO:0000259" key="6">
    <source>
        <dbReference type="Pfam" id="PF04542"/>
    </source>
</evidence>
<dbReference type="GO" id="GO:0006352">
    <property type="term" value="P:DNA-templated transcription initiation"/>
    <property type="evidence" value="ECO:0007669"/>
    <property type="project" value="InterPro"/>
</dbReference>
<dbReference type="InterPro" id="IPR007627">
    <property type="entry name" value="RNA_pol_sigma70_r2"/>
</dbReference>
<evidence type="ECO:0000256" key="2">
    <source>
        <dbReference type="ARBA" id="ARBA00023015"/>
    </source>
</evidence>
<dbReference type="InterPro" id="IPR014284">
    <property type="entry name" value="RNA_pol_sigma-70_dom"/>
</dbReference>
<dbReference type="EMBL" id="CP021455">
    <property type="protein sequence ID" value="ARU04558.1"/>
    <property type="molecule type" value="Genomic_DNA"/>
</dbReference>